<dbReference type="SUPFAM" id="SSF47391">
    <property type="entry name" value="Dimerization-anchoring domain of cAMP-dependent PK regulatory subunit"/>
    <property type="match status" value="1"/>
</dbReference>
<evidence type="ECO:0000256" key="1">
    <source>
        <dbReference type="ARBA" id="ARBA00022679"/>
    </source>
</evidence>
<keyword evidence="2" id="KW-0547">Nucleotide-binding</keyword>
<proteinExistence type="inferred from homology"/>
<evidence type="ECO:0000256" key="4">
    <source>
        <dbReference type="RuleBase" id="RU003330"/>
    </source>
</evidence>
<dbReference type="InterPro" id="IPR000850">
    <property type="entry name" value="Adenylat/UMP-CMP_kin"/>
</dbReference>
<evidence type="ECO:0000313" key="5">
    <source>
        <dbReference type="EMBL" id="CAG9312031.1"/>
    </source>
</evidence>
<keyword evidence="3 4" id="KW-0418">Kinase</keyword>
<evidence type="ECO:0000256" key="2">
    <source>
        <dbReference type="ARBA" id="ARBA00022741"/>
    </source>
</evidence>
<protein>
    <recommendedName>
        <fullName evidence="7">Adenylate kinase</fullName>
    </recommendedName>
</protein>
<evidence type="ECO:0000256" key="3">
    <source>
        <dbReference type="ARBA" id="ARBA00022777"/>
    </source>
</evidence>
<name>A0AAU9IC67_9CILI</name>
<dbReference type="CDD" id="cd01428">
    <property type="entry name" value="ADK"/>
    <property type="match status" value="1"/>
</dbReference>
<dbReference type="SUPFAM" id="SSF52540">
    <property type="entry name" value="P-loop containing nucleoside triphosphate hydrolases"/>
    <property type="match status" value="2"/>
</dbReference>
<dbReference type="PRINTS" id="PR00094">
    <property type="entry name" value="ADENYLTKNASE"/>
</dbReference>
<dbReference type="HAMAP" id="MF_00235">
    <property type="entry name" value="Adenylate_kinase_Adk"/>
    <property type="match status" value="1"/>
</dbReference>
<gene>
    <name evidence="5" type="ORF">BSTOLATCC_MIC5289</name>
</gene>
<evidence type="ECO:0008006" key="7">
    <source>
        <dbReference type="Google" id="ProtNLM"/>
    </source>
</evidence>
<keyword evidence="1 4" id="KW-0808">Transferase</keyword>
<dbReference type="GO" id="GO:0005524">
    <property type="term" value="F:ATP binding"/>
    <property type="evidence" value="ECO:0007669"/>
    <property type="project" value="InterPro"/>
</dbReference>
<sequence>MDLKQKLEYQQGIEDYLESNDVYELFEYLLKELLVDKPEDPIDFLIHKLENPRRRRLFLVGGIGNSRRMIARDLASRFRVEAVNVYDLLKNEVKKAGKHAEGILTAWRSGIYVPDDIILEILMPVLEGLEKQGKSYILNGCPRTRVQSLALQRAGIIPDRIGILTTDENAYKEKFRQNFIESQEQKPSDESIAELASQRAIEELSYNLNGVKDVYKNQWHEIESTGTVDKVADKVARIFLMKGRSNAPRRPPKVILLGPPGSGKSTQAQNLSVRYGLTLVSTSQLLRDQINRKSEIGKNIAAIMSTGDMVPDFIITELVRNRLQETDCKMNGWILDGFPKTVEQVRSLKEFKIQPSHVFFLESSDALIYERIEQRRLDPVTGKYYSVAALPDDQNLRDRLVILEEDSHEAARKRLQNYKEHSTKLHAEFAKVGMNIKAELDENLISEMIGDAIENSIPHEFD</sequence>
<reference evidence="5" key="1">
    <citation type="submission" date="2021-09" db="EMBL/GenBank/DDBJ databases">
        <authorList>
            <consortium name="AG Swart"/>
            <person name="Singh M."/>
            <person name="Singh A."/>
            <person name="Seah K."/>
            <person name="Emmerich C."/>
        </authorList>
    </citation>
    <scope>NUCLEOTIDE SEQUENCE</scope>
    <source>
        <strain evidence="5">ATCC30299</strain>
    </source>
</reference>
<dbReference type="PANTHER" id="PTHR23359">
    <property type="entry name" value="NUCLEOTIDE KINASE"/>
    <property type="match status" value="1"/>
</dbReference>
<dbReference type="EMBL" id="CAJZBQ010000005">
    <property type="protein sequence ID" value="CAG9312031.1"/>
    <property type="molecule type" value="Genomic_DNA"/>
</dbReference>
<dbReference type="Proteomes" id="UP001162131">
    <property type="component" value="Unassembled WGS sequence"/>
</dbReference>
<accession>A0AAU9IC67</accession>
<dbReference type="GO" id="GO:0006139">
    <property type="term" value="P:nucleobase-containing compound metabolic process"/>
    <property type="evidence" value="ECO:0007669"/>
    <property type="project" value="InterPro"/>
</dbReference>
<dbReference type="Pfam" id="PF00406">
    <property type="entry name" value="ADK"/>
    <property type="match status" value="2"/>
</dbReference>
<comment type="caution">
    <text evidence="5">The sequence shown here is derived from an EMBL/GenBank/DDBJ whole genome shotgun (WGS) entry which is preliminary data.</text>
</comment>
<organism evidence="5 6">
    <name type="scientific">Blepharisma stoltei</name>
    <dbReference type="NCBI Taxonomy" id="1481888"/>
    <lineage>
        <taxon>Eukaryota</taxon>
        <taxon>Sar</taxon>
        <taxon>Alveolata</taxon>
        <taxon>Ciliophora</taxon>
        <taxon>Postciliodesmatophora</taxon>
        <taxon>Heterotrichea</taxon>
        <taxon>Heterotrichida</taxon>
        <taxon>Blepharismidae</taxon>
        <taxon>Blepharisma</taxon>
    </lineage>
</organism>
<keyword evidence="6" id="KW-1185">Reference proteome</keyword>
<evidence type="ECO:0000313" key="6">
    <source>
        <dbReference type="Proteomes" id="UP001162131"/>
    </source>
</evidence>
<comment type="similarity">
    <text evidence="4">Belongs to the adenylate kinase family.</text>
</comment>
<dbReference type="CDD" id="cd22979">
    <property type="entry name" value="DD_AK8"/>
    <property type="match status" value="1"/>
</dbReference>
<dbReference type="GO" id="GO:0019205">
    <property type="term" value="F:nucleobase-containing compound kinase activity"/>
    <property type="evidence" value="ECO:0007669"/>
    <property type="project" value="InterPro"/>
</dbReference>
<dbReference type="Gene3D" id="3.40.50.300">
    <property type="entry name" value="P-loop containing nucleotide triphosphate hydrolases"/>
    <property type="match status" value="2"/>
</dbReference>
<dbReference type="InterPro" id="IPR027417">
    <property type="entry name" value="P-loop_NTPase"/>
</dbReference>
<dbReference type="AlphaFoldDB" id="A0AAU9IC67"/>